<feature type="domain" description="HTH lysR-type" evidence="5">
    <location>
        <begin position="5"/>
        <end position="62"/>
    </location>
</feature>
<dbReference type="InterPro" id="IPR058163">
    <property type="entry name" value="LysR-type_TF_proteobact-type"/>
</dbReference>
<evidence type="ECO:0000313" key="7">
    <source>
        <dbReference type="Proteomes" id="UP000018417"/>
    </source>
</evidence>
<dbReference type="InterPro" id="IPR005119">
    <property type="entry name" value="LysR_subst-bd"/>
</dbReference>
<evidence type="ECO:0000313" key="6">
    <source>
        <dbReference type="EMBL" id="ENW06122.1"/>
    </source>
</evidence>
<reference evidence="6 7" key="1">
    <citation type="submission" date="2013-02" db="EMBL/GenBank/DDBJ databases">
        <title>The Genome Sequence of Acinetobacter beijerinckii ANC 3835.</title>
        <authorList>
            <consortium name="The Broad Institute Genome Sequencing Platform"/>
            <consortium name="The Broad Institute Genome Sequencing Center for Infectious Disease"/>
            <person name="Cerqueira G."/>
            <person name="Feldgarden M."/>
            <person name="Courvalin P."/>
            <person name="Perichon B."/>
            <person name="Grillot-Courvalin C."/>
            <person name="Clermont D."/>
            <person name="Rocha E."/>
            <person name="Yoon E.-J."/>
            <person name="Nemec A."/>
            <person name="Walker B."/>
            <person name="Young S.K."/>
            <person name="Zeng Q."/>
            <person name="Gargeya S."/>
            <person name="Fitzgerald M."/>
            <person name="Haas B."/>
            <person name="Abouelleil A."/>
            <person name="Alvarado L."/>
            <person name="Arachchi H.M."/>
            <person name="Berlin A.M."/>
            <person name="Chapman S.B."/>
            <person name="Dewar J."/>
            <person name="Goldberg J."/>
            <person name="Griggs A."/>
            <person name="Gujja S."/>
            <person name="Hansen M."/>
            <person name="Howarth C."/>
            <person name="Imamovic A."/>
            <person name="Larimer J."/>
            <person name="McCowan C."/>
            <person name="Murphy C."/>
            <person name="Neiman D."/>
            <person name="Pearson M."/>
            <person name="Priest M."/>
            <person name="Roberts A."/>
            <person name="Saif S."/>
            <person name="Shea T."/>
            <person name="Sisk P."/>
            <person name="Sykes S."/>
            <person name="Wortman J."/>
            <person name="Nusbaum C."/>
            <person name="Birren B."/>
        </authorList>
    </citation>
    <scope>NUCLEOTIDE SEQUENCE [LARGE SCALE GENOMIC DNA]</scope>
    <source>
        <strain evidence="6 7">ANC 3835</strain>
    </source>
</reference>
<evidence type="ECO:0000259" key="5">
    <source>
        <dbReference type="PROSITE" id="PS50931"/>
    </source>
</evidence>
<dbReference type="GO" id="GO:0006351">
    <property type="term" value="P:DNA-templated transcription"/>
    <property type="evidence" value="ECO:0007669"/>
    <property type="project" value="TreeGrafter"/>
</dbReference>
<comment type="caution">
    <text evidence="6">The sequence shown here is derived from an EMBL/GenBank/DDBJ whole genome shotgun (WGS) entry which is preliminary data.</text>
</comment>
<keyword evidence="2" id="KW-0805">Transcription regulation</keyword>
<accession>N9E7I0</accession>
<comment type="similarity">
    <text evidence="1">Belongs to the LysR transcriptional regulatory family.</text>
</comment>
<dbReference type="Gene3D" id="3.40.190.290">
    <property type="match status" value="1"/>
</dbReference>
<dbReference type="GO" id="GO:0043565">
    <property type="term" value="F:sequence-specific DNA binding"/>
    <property type="evidence" value="ECO:0007669"/>
    <property type="project" value="TreeGrafter"/>
</dbReference>
<dbReference type="Pfam" id="PF03466">
    <property type="entry name" value="LysR_substrate"/>
    <property type="match status" value="1"/>
</dbReference>
<name>N9E7I0_9GAMM</name>
<dbReference type="CDD" id="cd08472">
    <property type="entry name" value="PBP2_CrgA_like_3"/>
    <property type="match status" value="1"/>
</dbReference>
<protein>
    <recommendedName>
        <fullName evidence="5">HTH lysR-type domain-containing protein</fullName>
    </recommendedName>
</protein>
<dbReference type="PROSITE" id="PS50931">
    <property type="entry name" value="HTH_LYSR"/>
    <property type="match status" value="1"/>
</dbReference>
<evidence type="ECO:0000256" key="3">
    <source>
        <dbReference type="ARBA" id="ARBA00023125"/>
    </source>
</evidence>
<dbReference type="InterPro" id="IPR000847">
    <property type="entry name" value="LysR_HTH_N"/>
</dbReference>
<proteinExistence type="inferred from homology"/>
<dbReference type="Gene3D" id="1.10.10.10">
    <property type="entry name" value="Winged helix-like DNA-binding domain superfamily/Winged helix DNA-binding domain"/>
    <property type="match status" value="1"/>
</dbReference>
<dbReference type="InterPro" id="IPR036388">
    <property type="entry name" value="WH-like_DNA-bd_sf"/>
</dbReference>
<evidence type="ECO:0000256" key="1">
    <source>
        <dbReference type="ARBA" id="ARBA00009437"/>
    </source>
</evidence>
<dbReference type="PANTHER" id="PTHR30537:SF72">
    <property type="entry name" value="LYSR FAMILY TRANSCRIPTIONAL REGULATOR"/>
    <property type="match status" value="1"/>
</dbReference>
<dbReference type="InterPro" id="IPR036390">
    <property type="entry name" value="WH_DNA-bd_sf"/>
</dbReference>
<evidence type="ECO:0000256" key="4">
    <source>
        <dbReference type="ARBA" id="ARBA00023163"/>
    </source>
</evidence>
<keyword evidence="4" id="KW-0804">Transcription</keyword>
<dbReference type="HOGENOM" id="CLU_039613_16_3_6"/>
<organism evidence="6 7">
    <name type="scientific">Acinetobacter beijerinckii ANC 3835</name>
    <dbReference type="NCBI Taxonomy" id="1217649"/>
    <lineage>
        <taxon>Bacteria</taxon>
        <taxon>Pseudomonadati</taxon>
        <taxon>Pseudomonadota</taxon>
        <taxon>Gammaproteobacteria</taxon>
        <taxon>Moraxellales</taxon>
        <taxon>Moraxellaceae</taxon>
        <taxon>Acinetobacter</taxon>
    </lineage>
</organism>
<dbReference type="GO" id="GO:0003700">
    <property type="term" value="F:DNA-binding transcription factor activity"/>
    <property type="evidence" value="ECO:0007669"/>
    <property type="project" value="InterPro"/>
</dbReference>
<dbReference type="SUPFAM" id="SSF46785">
    <property type="entry name" value="Winged helix' DNA-binding domain"/>
    <property type="match status" value="1"/>
</dbReference>
<dbReference type="FunFam" id="1.10.10.10:FF:000001">
    <property type="entry name" value="LysR family transcriptional regulator"/>
    <property type="match status" value="1"/>
</dbReference>
<dbReference type="PATRIC" id="fig|1217649.3.peg.937"/>
<dbReference type="Proteomes" id="UP000018417">
    <property type="component" value="Unassembled WGS sequence"/>
</dbReference>
<dbReference type="SUPFAM" id="SSF53850">
    <property type="entry name" value="Periplasmic binding protein-like II"/>
    <property type="match status" value="1"/>
</dbReference>
<dbReference type="EMBL" id="APQK01000009">
    <property type="protein sequence ID" value="ENW06122.1"/>
    <property type="molecule type" value="Genomic_DNA"/>
</dbReference>
<keyword evidence="3" id="KW-0238">DNA-binding</keyword>
<dbReference type="Pfam" id="PF00126">
    <property type="entry name" value="HTH_1"/>
    <property type="match status" value="1"/>
</dbReference>
<gene>
    <name evidence="6" type="ORF">F934_00979</name>
</gene>
<dbReference type="AlphaFoldDB" id="N9E7I0"/>
<sequence>MSPMDKLNAMSAFVQVAEQRSFTKAAQLLNLPRSTLTDAIKQLETELNTRLLFRTTRQVSLTDEGNIYYQRCKYILGYIDESDHDFLHAKPKGVLKIEVHGMFAAHFIMPKLHLFLAEYPEIQLQLTESDRYIDVIKEGIDCVIRIGHLNHSELVVRHLGDIQQVTLASPQYLEKYGTPKSLNDLKQHFMVGFYSTARQKTLPLEFLVNDQWQMYDLATFIQVNGAHSYSAAAEQGFGIIQVPRYGHVKEIENGQLHQIFKQYQVPSLPVSLLYPSKTLVTPRQRAFIEWIVQLFKDHPLEEVKSF</sequence>
<dbReference type="PANTHER" id="PTHR30537">
    <property type="entry name" value="HTH-TYPE TRANSCRIPTIONAL REGULATOR"/>
    <property type="match status" value="1"/>
</dbReference>
<evidence type="ECO:0000256" key="2">
    <source>
        <dbReference type="ARBA" id="ARBA00023015"/>
    </source>
</evidence>